<comment type="caution">
    <text evidence="1">The sequence shown here is derived from an EMBL/GenBank/DDBJ whole genome shotgun (WGS) entry which is preliminary data.</text>
</comment>
<proteinExistence type="predicted"/>
<protein>
    <submittedName>
        <fullName evidence="1">Uncharacterized protein</fullName>
    </submittedName>
</protein>
<evidence type="ECO:0000313" key="1">
    <source>
        <dbReference type="EMBL" id="GAA0778413.1"/>
    </source>
</evidence>
<name>A0ABN1KXH9_CLOSU</name>
<organism evidence="1 2">
    <name type="scientific">Clostridium subterminale</name>
    <dbReference type="NCBI Taxonomy" id="1550"/>
    <lineage>
        <taxon>Bacteria</taxon>
        <taxon>Bacillati</taxon>
        <taxon>Bacillota</taxon>
        <taxon>Clostridia</taxon>
        <taxon>Eubacteriales</taxon>
        <taxon>Clostridiaceae</taxon>
        <taxon>Clostridium</taxon>
    </lineage>
</organism>
<keyword evidence="2" id="KW-1185">Reference proteome</keyword>
<evidence type="ECO:0000313" key="2">
    <source>
        <dbReference type="Proteomes" id="UP001501047"/>
    </source>
</evidence>
<gene>
    <name evidence="1" type="ORF">GCM10008908_35320</name>
</gene>
<dbReference type="EMBL" id="BAAACI010000008">
    <property type="protein sequence ID" value="GAA0778413.1"/>
    <property type="molecule type" value="Genomic_DNA"/>
</dbReference>
<dbReference type="Proteomes" id="UP001501047">
    <property type="component" value="Unassembled WGS sequence"/>
</dbReference>
<accession>A0ABN1KXH9</accession>
<reference evidence="1 2" key="1">
    <citation type="journal article" date="2019" name="Int. J. Syst. Evol. Microbiol.">
        <title>The Global Catalogue of Microorganisms (GCM) 10K type strain sequencing project: providing services to taxonomists for standard genome sequencing and annotation.</title>
        <authorList>
            <consortium name="The Broad Institute Genomics Platform"/>
            <consortium name="The Broad Institute Genome Sequencing Center for Infectious Disease"/>
            <person name="Wu L."/>
            <person name="Ma J."/>
        </authorList>
    </citation>
    <scope>NUCLEOTIDE SEQUENCE [LARGE SCALE GENOMIC DNA]</scope>
    <source>
        <strain evidence="1 2">JCM 1417</strain>
    </source>
</reference>
<sequence length="95" mass="11280">MNSPDLSKWQFNKIFGFGDKEHNRKVRELRENRRKVRSASMEEMELWGVWLYYTANEQLGITKNSITGLQEKVVKAQRISYVTGNEKGEDYFEED</sequence>